<comment type="similarity">
    <text evidence="2">Belongs to the bacterial solute-binding protein 5 family.</text>
</comment>
<dbReference type="STRING" id="1802628.A2890_01215"/>
<dbReference type="GO" id="GO:0042597">
    <property type="term" value="C:periplasmic space"/>
    <property type="evidence" value="ECO:0007669"/>
    <property type="project" value="UniProtKB-ARBA"/>
</dbReference>
<evidence type="ECO:0000256" key="5">
    <source>
        <dbReference type="SAM" id="SignalP"/>
    </source>
</evidence>
<accession>A0A1F4VTG7</accession>
<reference evidence="7 8" key="1">
    <citation type="journal article" date="2016" name="Nat. Commun.">
        <title>Thousands of microbial genomes shed light on interconnected biogeochemical processes in an aquifer system.</title>
        <authorList>
            <person name="Anantharaman K."/>
            <person name="Brown C.T."/>
            <person name="Hug L.A."/>
            <person name="Sharon I."/>
            <person name="Castelle C.J."/>
            <person name="Probst A.J."/>
            <person name="Thomas B.C."/>
            <person name="Singh A."/>
            <person name="Wilkins M.J."/>
            <person name="Karaoz U."/>
            <person name="Brodie E.L."/>
            <person name="Williams K.H."/>
            <person name="Hubbard S.S."/>
            <person name="Banfield J.F."/>
        </authorList>
    </citation>
    <scope>NUCLEOTIDE SEQUENCE [LARGE SCALE GENOMIC DNA]</scope>
</reference>
<feature type="signal peptide" evidence="5">
    <location>
        <begin position="1"/>
        <end position="20"/>
    </location>
</feature>
<dbReference type="PANTHER" id="PTHR30290:SF10">
    <property type="entry name" value="PERIPLASMIC OLIGOPEPTIDE-BINDING PROTEIN-RELATED"/>
    <property type="match status" value="1"/>
</dbReference>
<dbReference type="GO" id="GO:0030313">
    <property type="term" value="C:cell envelope"/>
    <property type="evidence" value="ECO:0007669"/>
    <property type="project" value="UniProtKB-SubCell"/>
</dbReference>
<name>A0A1F4VTG7_UNCKA</name>
<keyword evidence="4 5" id="KW-0732">Signal</keyword>
<dbReference type="GO" id="GO:1904680">
    <property type="term" value="F:peptide transmembrane transporter activity"/>
    <property type="evidence" value="ECO:0007669"/>
    <property type="project" value="TreeGrafter"/>
</dbReference>
<comment type="subcellular location">
    <subcellularLocation>
        <location evidence="1">Cell envelope</location>
    </subcellularLocation>
</comment>
<evidence type="ECO:0000259" key="6">
    <source>
        <dbReference type="Pfam" id="PF00496"/>
    </source>
</evidence>
<dbReference type="Proteomes" id="UP000176967">
    <property type="component" value="Unassembled WGS sequence"/>
</dbReference>
<dbReference type="Gene3D" id="3.40.190.10">
    <property type="entry name" value="Periplasmic binding protein-like II"/>
    <property type="match status" value="1"/>
</dbReference>
<dbReference type="GO" id="GO:0015833">
    <property type="term" value="P:peptide transport"/>
    <property type="evidence" value="ECO:0007669"/>
    <property type="project" value="TreeGrafter"/>
</dbReference>
<evidence type="ECO:0000256" key="3">
    <source>
        <dbReference type="ARBA" id="ARBA00022448"/>
    </source>
</evidence>
<dbReference type="Gene3D" id="3.10.105.10">
    <property type="entry name" value="Dipeptide-binding Protein, Domain 3"/>
    <property type="match status" value="1"/>
</dbReference>
<dbReference type="Gene3D" id="3.90.76.10">
    <property type="entry name" value="Dipeptide-binding Protein, Domain 1"/>
    <property type="match status" value="1"/>
</dbReference>
<dbReference type="PANTHER" id="PTHR30290">
    <property type="entry name" value="PERIPLASMIC BINDING COMPONENT OF ABC TRANSPORTER"/>
    <property type="match status" value="1"/>
</dbReference>
<evidence type="ECO:0000313" key="7">
    <source>
        <dbReference type="EMBL" id="OGC60083.1"/>
    </source>
</evidence>
<evidence type="ECO:0000313" key="8">
    <source>
        <dbReference type="Proteomes" id="UP000176967"/>
    </source>
</evidence>
<gene>
    <name evidence="7" type="ORF">A2890_01215</name>
</gene>
<evidence type="ECO:0000256" key="1">
    <source>
        <dbReference type="ARBA" id="ARBA00004196"/>
    </source>
</evidence>
<dbReference type="CDD" id="cd08504">
    <property type="entry name" value="PBP2_OppA"/>
    <property type="match status" value="1"/>
</dbReference>
<dbReference type="PROSITE" id="PS51257">
    <property type="entry name" value="PROKAR_LIPOPROTEIN"/>
    <property type="match status" value="1"/>
</dbReference>
<dbReference type="InterPro" id="IPR039424">
    <property type="entry name" value="SBP_5"/>
</dbReference>
<evidence type="ECO:0000256" key="2">
    <source>
        <dbReference type="ARBA" id="ARBA00005695"/>
    </source>
</evidence>
<dbReference type="PIRSF" id="PIRSF002741">
    <property type="entry name" value="MppA"/>
    <property type="match status" value="1"/>
</dbReference>
<evidence type="ECO:0000256" key="4">
    <source>
        <dbReference type="ARBA" id="ARBA00022729"/>
    </source>
</evidence>
<organism evidence="7 8">
    <name type="scientific">candidate division WWE3 bacterium RIFCSPLOWO2_01_FULL_53_14</name>
    <dbReference type="NCBI Taxonomy" id="1802628"/>
    <lineage>
        <taxon>Bacteria</taxon>
        <taxon>Katanobacteria</taxon>
    </lineage>
</organism>
<feature type="chain" id="PRO_5009515035" description="Solute-binding protein family 5 domain-containing protein" evidence="5">
    <location>
        <begin position="21"/>
        <end position="539"/>
    </location>
</feature>
<sequence length="539" mass="59541">MNFRILSLVLLLGLVLSACGSSNTPVPSGVTPPPSSQHPPVLHLLGADPPTLDPHLATDATSASYIVEIFSGLVTIDPNLAIVPDIATSWDISADGMTYTFHLRDDVLFHNGRPVTAEDFKWSLERACAPETGSPVADTYLGNVVGCREKLRGESDEVAGVEVVDDYTLEITIDAPRHYFLAKLTYPTAFVLDRDNVGTDAPNRPWTDNPVGTGPFRLERYTQGEQLVLVRNTYYYGDVQPQLERVEFTISGGSPMILYETDVLDSVPVGLQDLDRVTDTNDPLNTELEIVPQLSTGYIALNSDEPPFDDPLVRLAFIMAVDREKIVQVVLQDAVQYAPGILPPGLPGYDPNVQGIPYDPERARALIAESSYGSVENLPDVVIHVSGGGGAPPGAVEAMLEMWRNNLGVEVLLQQTEYSVFLVDISQRPNPYQMFSMGWIADYPDPQNFLEILFHSESLDNKVGYNNPEVNRLLDEAAVETNSERRVELYRQIERLIIADGVWLTTNHGENYILTKPWVEGLINPPMVIERLKYVSIVP</sequence>
<keyword evidence="3" id="KW-0813">Transport</keyword>
<dbReference type="EMBL" id="MEVL01000025">
    <property type="protein sequence ID" value="OGC60083.1"/>
    <property type="molecule type" value="Genomic_DNA"/>
</dbReference>
<protein>
    <recommendedName>
        <fullName evidence="6">Solute-binding protein family 5 domain-containing protein</fullName>
    </recommendedName>
</protein>
<proteinExistence type="inferred from homology"/>
<feature type="domain" description="Solute-binding protein family 5" evidence="6">
    <location>
        <begin position="82"/>
        <end position="457"/>
    </location>
</feature>
<dbReference type="InterPro" id="IPR030678">
    <property type="entry name" value="Peptide/Ni-bd"/>
</dbReference>
<dbReference type="AlphaFoldDB" id="A0A1F4VTG7"/>
<dbReference type="GO" id="GO:0043190">
    <property type="term" value="C:ATP-binding cassette (ABC) transporter complex"/>
    <property type="evidence" value="ECO:0007669"/>
    <property type="project" value="InterPro"/>
</dbReference>
<dbReference type="SUPFAM" id="SSF53850">
    <property type="entry name" value="Periplasmic binding protein-like II"/>
    <property type="match status" value="1"/>
</dbReference>
<comment type="caution">
    <text evidence="7">The sequence shown here is derived from an EMBL/GenBank/DDBJ whole genome shotgun (WGS) entry which is preliminary data.</text>
</comment>
<dbReference type="InterPro" id="IPR000914">
    <property type="entry name" value="SBP_5_dom"/>
</dbReference>
<dbReference type="Pfam" id="PF00496">
    <property type="entry name" value="SBP_bac_5"/>
    <property type="match status" value="1"/>
</dbReference>